<sequence>MPPPPLFSPSSTSVMTAVYSLPLTSLSISARSTFPDHLTISRRTGPDKSAINACSDTGLKFAPSQTNLVSNSFLLEKWTPAPATPRPRWPLSQIQRRSTILPNVHISSEASDPMSRYPVSLLKAADSSYPDGFEEYNETSTSFNESTKVVITTINY</sequence>
<dbReference type="EMBL" id="CAAALY010251520">
    <property type="protein sequence ID" value="VEL36151.1"/>
    <property type="molecule type" value="Genomic_DNA"/>
</dbReference>
<protein>
    <submittedName>
        <fullName evidence="1">Uncharacterized protein</fullName>
    </submittedName>
</protein>
<evidence type="ECO:0000313" key="2">
    <source>
        <dbReference type="Proteomes" id="UP000784294"/>
    </source>
</evidence>
<gene>
    <name evidence="1" type="ORF">PXEA_LOCUS29591</name>
</gene>
<name>A0A448XGT3_9PLAT</name>
<organism evidence="1 2">
    <name type="scientific">Protopolystoma xenopodis</name>
    <dbReference type="NCBI Taxonomy" id="117903"/>
    <lineage>
        <taxon>Eukaryota</taxon>
        <taxon>Metazoa</taxon>
        <taxon>Spiralia</taxon>
        <taxon>Lophotrochozoa</taxon>
        <taxon>Platyhelminthes</taxon>
        <taxon>Monogenea</taxon>
        <taxon>Polyopisthocotylea</taxon>
        <taxon>Polystomatidea</taxon>
        <taxon>Polystomatidae</taxon>
        <taxon>Protopolystoma</taxon>
    </lineage>
</organism>
<keyword evidence="2" id="KW-1185">Reference proteome</keyword>
<dbReference type="Proteomes" id="UP000784294">
    <property type="component" value="Unassembled WGS sequence"/>
</dbReference>
<reference evidence="1" key="1">
    <citation type="submission" date="2018-11" db="EMBL/GenBank/DDBJ databases">
        <authorList>
            <consortium name="Pathogen Informatics"/>
        </authorList>
    </citation>
    <scope>NUCLEOTIDE SEQUENCE</scope>
</reference>
<comment type="caution">
    <text evidence="1">The sequence shown here is derived from an EMBL/GenBank/DDBJ whole genome shotgun (WGS) entry which is preliminary data.</text>
</comment>
<dbReference type="AlphaFoldDB" id="A0A448XGT3"/>
<proteinExistence type="predicted"/>
<accession>A0A448XGT3</accession>
<evidence type="ECO:0000313" key="1">
    <source>
        <dbReference type="EMBL" id="VEL36151.1"/>
    </source>
</evidence>